<gene>
    <name evidence="2" type="ORF">ENN51_04955</name>
</gene>
<dbReference type="SUPFAM" id="SSF52833">
    <property type="entry name" value="Thioredoxin-like"/>
    <property type="match status" value="1"/>
</dbReference>
<proteinExistence type="predicted"/>
<sequence>MTAEKVALVFQIFAKENCPTCRKAQDVLSRLGVPAQVRYVDGPRATPENVAALAWHDWVDKMPLVLVTEETGANGPAGQTEKVIQRWDGSSIADRWFTVVRDWVSTHEVPGSDSPPPASA</sequence>
<evidence type="ECO:0000313" key="2">
    <source>
        <dbReference type="EMBL" id="HDQ99618.1"/>
    </source>
</evidence>
<dbReference type="Pfam" id="PF00462">
    <property type="entry name" value="Glutaredoxin"/>
    <property type="match status" value="1"/>
</dbReference>
<reference evidence="2" key="1">
    <citation type="journal article" date="2020" name="mSystems">
        <title>Genome- and Community-Level Interaction Insights into Carbon Utilization and Element Cycling Functions of Hydrothermarchaeota in Hydrothermal Sediment.</title>
        <authorList>
            <person name="Zhou Z."/>
            <person name="Liu Y."/>
            <person name="Xu W."/>
            <person name="Pan J."/>
            <person name="Luo Z.H."/>
            <person name="Li M."/>
        </authorList>
    </citation>
    <scope>NUCLEOTIDE SEQUENCE [LARGE SCALE GENOMIC DNA]</scope>
    <source>
        <strain evidence="2">SpSt-1182</strain>
    </source>
</reference>
<dbReference type="Proteomes" id="UP000885672">
    <property type="component" value="Unassembled WGS sequence"/>
</dbReference>
<dbReference type="EMBL" id="DSBX01000191">
    <property type="protein sequence ID" value="HDQ99618.1"/>
    <property type="molecule type" value="Genomic_DNA"/>
</dbReference>
<name>A0A7V0T631_UNCW3</name>
<protein>
    <recommendedName>
        <fullName evidence="1">Glutaredoxin domain-containing protein</fullName>
    </recommendedName>
</protein>
<accession>A0A7V0T631</accession>
<comment type="caution">
    <text evidence="2">The sequence shown here is derived from an EMBL/GenBank/DDBJ whole genome shotgun (WGS) entry which is preliminary data.</text>
</comment>
<dbReference type="AlphaFoldDB" id="A0A7V0T631"/>
<dbReference type="Gene3D" id="3.40.30.10">
    <property type="entry name" value="Glutaredoxin"/>
    <property type="match status" value="1"/>
</dbReference>
<organism evidence="2">
    <name type="scientific">candidate division WOR-3 bacterium</name>
    <dbReference type="NCBI Taxonomy" id="2052148"/>
    <lineage>
        <taxon>Bacteria</taxon>
        <taxon>Bacteria division WOR-3</taxon>
    </lineage>
</organism>
<dbReference type="InterPro" id="IPR036249">
    <property type="entry name" value="Thioredoxin-like_sf"/>
</dbReference>
<evidence type="ECO:0000259" key="1">
    <source>
        <dbReference type="Pfam" id="PF00462"/>
    </source>
</evidence>
<dbReference type="InterPro" id="IPR002109">
    <property type="entry name" value="Glutaredoxin"/>
</dbReference>
<feature type="domain" description="Glutaredoxin" evidence="1">
    <location>
        <begin position="12"/>
        <end position="44"/>
    </location>
</feature>